<dbReference type="InParanoid" id="A0A2P6NKF2"/>
<name>A0A2P6NKF2_9EUKA</name>
<gene>
    <name evidence="1" type="ORF">PROFUN_08108</name>
</gene>
<protein>
    <submittedName>
        <fullName evidence="1">Uncharacterized protein</fullName>
    </submittedName>
</protein>
<organism evidence="1 2">
    <name type="scientific">Planoprotostelium fungivorum</name>
    <dbReference type="NCBI Taxonomy" id="1890364"/>
    <lineage>
        <taxon>Eukaryota</taxon>
        <taxon>Amoebozoa</taxon>
        <taxon>Evosea</taxon>
        <taxon>Variosea</taxon>
        <taxon>Cavosteliida</taxon>
        <taxon>Cavosteliaceae</taxon>
        <taxon>Planoprotostelium</taxon>
    </lineage>
</organism>
<comment type="caution">
    <text evidence="1">The sequence shown here is derived from an EMBL/GenBank/DDBJ whole genome shotgun (WGS) entry which is preliminary data.</text>
</comment>
<sequence length="162" mass="18323">MSARVAVHNLKPESPSAVAQPPVIHNECLSYYDAAPYRFQELLSMQPRREPSNLPLLQSNSTQFSGPECVFHLSSLHRILFIVHFPVCSYGSDSPNQAQCTSDPVATSFVLFILFFMCCSSCCEGSKSFVSYFTSESTFYIFQREVFFSKASQISDTTWWLN</sequence>
<accession>A0A2P6NKF2</accession>
<dbReference type="Proteomes" id="UP000241769">
    <property type="component" value="Unassembled WGS sequence"/>
</dbReference>
<evidence type="ECO:0000313" key="1">
    <source>
        <dbReference type="EMBL" id="PRP84428.1"/>
    </source>
</evidence>
<proteinExistence type="predicted"/>
<dbReference type="AlphaFoldDB" id="A0A2P6NKF2"/>
<evidence type="ECO:0000313" key="2">
    <source>
        <dbReference type="Proteomes" id="UP000241769"/>
    </source>
</evidence>
<dbReference type="EMBL" id="MDYQ01000063">
    <property type="protein sequence ID" value="PRP84428.1"/>
    <property type="molecule type" value="Genomic_DNA"/>
</dbReference>
<reference evidence="1 2" key="1">
    <citation type="journal article" date="2018" name="Genome Biol. Evol.">
        <title>Multiple Roots of Fruiting Body Formation in Amoebozoa.</title>
        <authorList>
            <person name="Hillmann F."/>
            <person name="Forbes G."/>
            <person name="Novohradska S."/>
            <person name="Ferling I."/>
            <person name="Riege K."/>
            <person name="Groth M."/>
            <person name="Westermann M."/>
            <person name="Marz M."/>
            <person name="Spaller T."/>
            <person name="Winckler T."/>
            <person name="Schaap P."/>
            <person name="Glockner G."/>
        </authorList>
    </citation>
    <scope>NUCLEOTIDE SEQUENCE [LARGE SCALE GENOMIC DNA]</scope>
    <source>
        <strain evidence="1 2">Jena</strain>
    </source>
</reference>
<keyword evidence="2" id="KW-1185">Reference proteome</keyword>